<evidence type="ECO:0000256" key="6">
    <source>
        <dbReference type="NCBIfam" id="TIGR01068"/>
    </source>
</evidence>
<evidence type="ECO:0000256" key="5">
    <source>
        <dbReference type="ARBA" id="ARBA00023284"/>
    </source>
</evidence>
<dbReference type="InterPro" id="IPR005746">
    <property type="entry name" value="Thioredoxin"/>
</dbReference>
<gene>
    <name evidence="11" type="ORF">Fuma_01978</name>
</gene>
<dbReference type="KEGG" id="fmr:Fuma_01978"/>
<dbReference type="GO" id="GO:0015035">
    <property type="term" value="F:protein-disulfide reductase activity"/>
    <property type="evidence" value="ECO:0007669"/>
    <property type="project" value="UniProtKB-UniRule"/>
</dbReference>
<evidence type="ECO:0000256" key="1">
    <source>
        <dbReference type="ARBA" id="ARBA00008987"/>
    </source>
</evidence>
<comment type="similarity">
    <text evidence="1 7">Belongs to the thioredoxin family.</text>
</comment>
<dbReference type="NCBIfam" id="TIGR01068">
    <property type="entry name" value="thioredoxin"/>
    <property type="match status" value="1"/>
</dbReference>
<dbReference type="EMBL" id="CP017641">
    <property type="protein sequence ID" value="APZ92367.1"/>
    <property type="molecule type" value="Genomic_DNA"/>
</dbReference>
<dbReference type="Gene3D" id="3.40.30.10">
    <property type="entry name" value="Glutaredoxin"/>
    <property type="match status" value="1"/>
</dbReference>
<organism evidence="11 12">
    <name type="scientific">Fuerstiella marisgermanici</name>
    <dbReference type="NCBI Taxonomy" id="1891926"/>
    <lineage>
        <taxon>Bacteria</taxon>
        <taxon>Pseudomonadati</taxon>
        <taxon>Planctomycetota</taxon>
        <taxon>Planctomycetia</taxon>
        <taxon>Planctomycetales</taxon>
        <taxon>Planctomycetaceae</taxon>
        <taxon>Fuerstiella</taxon>
    </lineage>
</organism>
<keyword evidence="4 9" id="KW-1015">Disulfide bond</keyword>
<feature type="site" description="Contributes to redox potential value" evidence="8">
    <location>
        <position position="34"/>
    </location>
</feature>
<evidence type="ECO:0000256" key="9">
    <source>
        <dbReference type="PIRSR" id="PIRSR000077-4"/>
    </source>
</evidence>
<evidence type="ECO:0000313" key="11">
    <source>
        <dbReference type="EMBL" id="APZ92367.1"/>
    </source>
</evidence>
<dbReference type="AlphaFoldDB" id="A0A1P8WEC2"/>
<name>A0A1P8WEC2_9PLAN</name>
<keyword evidence="12" id="KW-1185">Reference proteome</keyword>
<feature type="disulfide bond" description="Redox-active" evidence="9">
    <location>
        <begin position="33"/>
        <end position="36"/>
    </location>
</feature>
<dbReference type="PROSITE" id="PS00194">
    <property type="entry name" value="THIOREDOXIN_1"/>
    <property type="match status" value="1"/>
</dbReference>
<feature type="active site" description="Nucleophile" evidence="8">
    <location>
        <position position="33"/>
    </location>
</feature>
<keyword evidence="5 9" id="KW-0676">Redox-active center</keyword>
<dbReference type="Pfam" id="PF00085">
    <property type="entry name" value="Thioredoxin"/>
    <property type="match status" value="1"/>
</dbReference>
<dbReference type="Proteomes" id="UP000187735">
    <property type="component" value="Chromosome"/>
</dbReference>
<evidence type="ECO:0000256" key="3">
    <source>
        <dbReference type="ARBA" id="ARBA00022982"/>
    </source>
</evidence>
<dbReference type="GO" id="GO:0005829">
    <property type="term" value="C:cytosol"/>
    <property type="evidence" value="ECO:0007669"/>
    <property type="project" value="TreeGrafter"/>
</dbReference>
<dbReference type="PIRSF" id="PIRSF000077">
    <property type="entry name" value="Thioredoxin"/>
    <property type="match status" value="1"/>
</dbReference>
<dbReference type="PANTHER" id="PTHR45663">
    <property type="entry name" value="GEO12009P1"/>
    <property type="match status" value="1"/>
</dbReference>
<dbReference type="InterPro" id="IPR017937">
    <property type="entry name" value="Thioredoxin_CS"/>
</dbReference>
<keyword evidence="2" id="KW-0813">Transport</keyword>
<proteinExistence type="inferred from homology"/>
<keyword evidence="3" id="KW-0249">Electron transport</keyword>
<feature type="site" description="Deprotonates C-terminal active site Cys" evidence="8">
    <location>
        <position position="27"/>
    </location>
</feature>
<dbReference type="PROSITE" id="PS51352">
    <property type="entry name" value="THIOREDOXIN_2"/>
    <property type="match status" value="1"/>
</dbReference>
<dbReference type="PANTHER" id="PTHR45663:SF11">
    <property type="entry name" value="GEO12009P1"/>
    <property type="match status" value="1"/>
</dbReference>
<evidence type="ECO:0000256" key="4">
    <source>
        <dbReference type="ARBA" id="ARBA00023157"/>
    </source>
</evidence>
<reference evidence="11 12" key="1">
    <citation type="journal article" date="2016" name="Front. Microbiol.">
        <title>Fuerstia marisgermanicae gen. nov., sp. nov., an Unusual Member of the Phylum Planctomycetes from the German Wadden Sea.</title>
        <authorList>
            <person name="Kohn T."/>
            <person name="Heuer A."/>
            <person name="Jogler M."/>
            <person name="Vollmers J."/>
            <person name="Boedeker C."/>
            <person name="Bunk B."/>
            <person name="Rast P."/>
            <person name="Borchert D."/>
            <person name="Glockner I."/>
            <person name="Freese H.M."/>
            <person name="Klenk H.P."/>
            <person name="Overmann J."/>
            <person name="Kaster A.K."/>
            <person name="Rohde M."/>
            <person name="Wiegand S."/>
            <person name="Jogler C."/>
        </authorList>
    </citation>
    <scope>NUCLEOTIDE SEQUENCE [LARGE SCALE GENOMIC DNA]</scope>
    <source>
        <strain evidence="11 12">NH11</strain>
    </source>
</reference>
<accession>A0A1P8WEC2</accession>
<sequence>MAENLQEFTDANFDADVLKSSEPVLVDFWAPWCGPCRMLMPTIEELAGEYAGKVKIGKVNTDENQQTAAGYGITSIPTVMLFKDGEMVDKVVGAPPKEHFVKMLDSAVG</sequence>
<evidence type="ECO:0000259" key="10">
    <source>
        <dbReference type="PROSITE" id="PS51352"/>
    </source>
</evidence>
<dbReference type="PRINTS" id="PR00421">
    <property type="entry name" value="THIOREDOXIN"/>
</dbReference>
<dbReference type="RefSeq" id="WP_077023997.1">
    <property type="nucleotide sequence ID" value="NZ_CP017641.1"/>
</dbReference>
<dbReference type="OrthoDB" id="9790390at2"/>
<dbReference type="InterPro" id="IPR036249">
    <property type="entry name" value="Thioredoxin-like_sf"/>
</dbReference>
<dbReference type="InterPro" id="IPR013766">
    <property type="entry name" value="Thioredoxin_domain"/>
</dbReference>
<feature type="domain" description="Thioredoxin" evidence="10">
    <location>
        <begin position="1"/>
        <end position="109"/>
    </location>
</feature>
<feature type="site" description="Contributes to redox potential value" evidence="8">
    <location>
        <position position="35"/>
    </location>
</feature>
<dbReference type="STRING" id="1891926.Fuma_01978"/>
<feature type="active site" description="Nucleophile" evidence="8">
    <location>
        <position position="36"/>
    </location>
</feature>
<evidence type="ECO:0000256" key="8">
    <source>
        <dbReference type="PIRSR" id="PIRSR000077-1"/>
    </source>
</evidence>
<evidence type="ECO:0000256" key="2">
    <source>
        <dbReference type="ARBA" id="ARBA00022448"/>
    </source>
</evidence>
<dbReference type="FunFam" id="3.40.30.10:FF:000001">
    <property type="entry name" value="Thioredoxin"/>
    <property type="match status" value="1"/>
</dbReference>
<dbReference type="CDD" id="cd02947">
    <property type="entry name" value="TRX_family"/>
    <property type="match status" value="1"/>
</dbReference>
<dbReference type="GO" id="GO:0045454">
    <property type="term" value="P:cell redox homeostasis"/>
    <property type="evidence" value="ECO:0007669"/>
    <property type="project" value="TreeGrafter"/>
</dbReference>
<evidence type="ECO:0000256" key="7">
    <source>
        <dbReference type="PIRNR" id="PIRNR000077"/>
    </source>
</evidence>
<dbReference type="SUPFAM" id="SSF52833">
    <property type="entry name" value="Thioredoxin-like"/>
    <property type="match status" value="1"/>
</dbReference>
<protein>
    <recommendedName>
        <fullName evidence="6 7">Thioredoxin</fullName>
    </recommendedName>
</protein>
<evidence type="ECO:0000313" key="12">
    <source>
        <dbReference type="Proteomes" id="UP000187735"/>
    </source>
</evidence>